<proteinExistence type="predicted"/>
<dbReference type="RefSeq" id="XP_028526399.1">
    <property type="nucleotide sequence ID" value="XM_028674805.1"/>
</dbReference>
<accession>A0A1J1GMF1</accession>
<evidence type="ECO:0000313" key="4">
    <source>
        <dbReference type="Proteomes" id="UP000220797"/>
    </source>
</evidence>
<evidence type="ECO:0000256" key="2">
    <source>
        <dbReference type="SAM" id="Phobius"/>
    </source>
</evidence>
<protein>
    <submittedName>
        <fullName evidence="3">Uncharacterized protein</fullName>
    </submittedName>
</protein>
<keyword evidence="2" id="KW-0812">Transmembrane</keyword>
<evidence type="ECO:0000313" key="3">
    <source>
        <dbReference type="EMBL" id="CRG93577.1"/>
    </source>
</evidence>
<dbReference type="Proteomes" id="UP000220797">
    <property type="component" value="Unassembled WGS sequence"/>
</dbReference>
<feature type="coiled-coil region" evidence="1">
    <location>
        <begin position="306"/>
        <end position="333"/>
    </location>
</feature>
<evidence type="ECO:0000256" key="1">
    <source>
        <dbReference type="SAM" id="Coils"/>
    </source>
</evidence>
<name>A0A1J1GMF1_PLAGA</name>
<feature type="transmembrane region" description="Helical" evidence="2">
    <location>
        <begin position="61"/>
        <end position="81"/>
    </location>
</feature>
<keyword evidence="1" id="KW-0175">Coiled coil</keyword>
<keyword evidence="2" id="KW-1133">Transmembrane helix</keyword>
<keyword evidence="4" id="KW-1185">Reference proteome</keyword>
<dbReference type="AlphaFoldDB" id="A0A1J1GMF1"/>
<gene>
    <name evidence="3" type="ORF">PGAL8A_00128400</name>
</gene>
<comment type="caution">
    <text evidence="3">The sequence shown here is derived from an EMBL/GenBank/DDBJ whole genome shotgun (WGS) entry which is preliminary data.</text>
</comment>
<dbReference type="VEuPathDB" id="PlasmoDB:PGAL8A_00128400"/>
<reference evidence="3" key="1">
    <citation type="submission" date="2015-04" db="EMBL/GenBank/DDBJ databases">
        <authorList>
            <consortium name="Pathogen Informatics"/>
        </authorList>
    </citation>
    <scope>NUCLEOTIDE SEQUENCE [LARGE SCALE GENOMIC DNA]</scope>
    <source>
        <strain evidence="3">8A</strain>
    </source>
</reference>
<dbReference type="EMBL" id="CVMV01000017">
    <property type="protein sequence ID" value="CRG93577.1"/>
    <property type="molecule type" value="Genomic_DNA"/>
</dbReference>
<dbReference type="OrthoDB" id="392797at2759"/>
<keyword evidence="2" id="KW-0472">Membrane</keyword>
<organism evidence="3 4">
    <name type="scientific">Plasmodium gallinaceum</name>
    <dbReference type="NCBI Taxonomy" id="5849"/>
    <lineage>
        <taxon>Eukaryota</taxon>
        <taxon>Sar</taxon>
        <taxon>Alveolata</taxon>
        <taxon>Apicomplexa</taxon>
        <taxon>Aconoidasida</taxon>
        <taxon>Haemosporida</taxon>
        <taxon>Plasmodiidae</taxon>
        <taxon>Plasmodium</taxon>
        <taxon>Plasmodium (Haemamoeba)</taxon>
    </lineage>
</organism>
<dbReference type="OMA" id="MVYKHIA"/>
<dbReference type="GeneID" id="39729809"/>
<sequence length="1022" mass="124280">MIDLRKVLLKKTFKFYRNINRNIAVFYMNLMFHNFDDDLILVLIKTYNNILKKYEKKKLNFCDEYFIIFNYIIFSYFNFFFSELDLHNSILFDIFYDFNIKCLKNVKIKRKKKFSVSLYYNDKLGLENENHIKYDRNSFKKNTNNLREKQQYLRFTNEDKHINSILKKNSYYENYPFHNNTYLKYNNHYESNIYNDRNNSQYREYKDFNKNLIDHIEPINYINRERELFFLEEKLLERNDMFCIQEDINIKKKNLIKELKNLYAHVYYWKYLTELHIKCNRRIGTDEKNIYIDIYKNIYNLFKRMNEKHYENLKMLNKKREELSITHNNEMENIINENKINKKNKDYQQKINNMVYKHIAEKKALNRHIEHELNIMQQVNLQEYKQNIFYIFNIIDNNENILSLPPLPIEEKEKEKKLNKNFPNEVGNTKNILDEKNYKYIMNSFNFFYLYKLIKSRMNLYSYLYFHIKNSLYDVLNISVIFSLGEIFNIFERGDKNNIEFKKKFLNTLNSTYNIHYVYNYKNKICEKEISSVNMKDNKKNLNERNYSKGKLNILNDDKKKNWNLKKKDTQVITSQEEKNDDTYSKYQDSKYFDEKGNFKYRNLKEEKNFFNISYCSTYKFLKENSIRFLKNKTSNREHTNINTNKLCIKDKKLNALILYINEDFNFHNENVYKNLFNISITKTDFIFPNLKEQLNIFNDFKINNSYNYSSNMKSKNVIENSDEKNISSVNKKGSYFSFGNIIITRHTNLKIAMNEISNKEKNEMNMNKKKEKQNNINNAEFNSKNENNVNLSENNNISQISISQMLRKNSDIITEKNVFNSNTNYKNKCTFYKKFLKNNKKKNIHIDVIFHVIIPKNINKKSFKIILFSLFKILDICKLHNICSLNFSLPYVHNIVHKSKRPAIYSFIYSFIFSILEYVKSSESSSNNIKIFHFIFPYLKFYENKNYTKKEYYVEKASNSLISYNYFNTNNLHIEKNNHHNITEYKMDKKKKSYKKISNVTAFIDKIIVSLKERYILIENI</sequence>